<name>A0A9K3GF78_9EUKA</name>
<feature type="transmembrane region" description="Helical" evidence="6">
    <location>
        <begin position="118"/>
        <end position="150"/>
    </location>
</feature>
<dbReference type="GO" id="GO:0016020">
    <property type="term" value="C:membrane"/>
    <property type="evidence" value="ECO:0007669"/>
    <property type="project" value="UniProtKB-SubCell"/>
</dbReference>
<reference evidence="8 10" key="2">
    <citation type="journal article" date="2018" name="PLoS ONE">
        <title>The draft genome of Kipferlia bialata reveals reductive genome evolution in fornicate parasites.</title>
        <authorList>
            <person name="Tanifuji G."/>
            <person name="Takabayashi S."/>
            <person name="Kume K."/>
            <person name="Takagi M."/>
            <person name="Nakayama T."/>
            <person name="Kamikawa R."/>
            <person name="Inagaki Y."/>
            <person name="Hashimoto T."/>
        </authorList>
    </citation>
    <scope>NUCLEOTIDE SEQUENCE [LARGE SCALE GENOMIC DNA]</scope>
    <source>
        <strain evidence="8">NY0173</strain>
    </source>
</reference>
<keyword evidence="4 6" id="KW-0472">Membrane</keyword>
<evidence type="ECO:0000256" key="3">
    <source>
        <dbReference type="ARBA" id="ARBA00022989"/>
    </source>
</evidence>
<gene>
    <name evidence="8" type="ORF">KIPB_001019</name>
    <name evidence="9" type="ORF">KIPB_002231</name>
</gene>
<comment type="subcellular location">
    <subcellularLocation>
        <location evidence="1">Membrane</location>
        <topology evidence="1">Multi-pass membrane protein</topology>
    </subcellularLocation>
</comment>
<protein>
    <recommendedName>
        <fullName evidence="7">O-antigen ligase-related domain-containing protein</fullName>
    </recommendedName>
</protein>
<dbReference type="EMBL" id="BDIP01000132">
    <property type="protein sequence ID" value="GIQ80250.1"/>
    <property type="molecule type" value="Genomic_DNA"/>
</dbReference>
<keyword evidence="2 6" id="KW-0812">Transmembrane</keyword>
<dbReference type="Proteomes" id="UP000265618">
    <property type="component" value="Unassembled WGS sequence"/>
</dbReference>
<dbReference type="Pfam" id="PF04932">
    <property type="entry name" value="Wzy_C"/>
    <property type="match status" value="1"/>
</dbReference>
<evidence type="ECO:0000259" key="7">
    <source>
        <dbReference type="Pfam" id="PF04932"/>
    </source>
</evidence>
<sequence length="599" mass="64024">MGGCPTAVSCDDAGMCKGEVDTVVADHVSLSEGDVESVSPSLPPGEGVLEEQDLSDGSLTAPETEGPQAVDTDVSPQDTSVPDQPAPVEGMGTKDSTLSATALLDATRAGCDTLVFRLLCFLVAAVFVWLDLAVAGVVFFYLLVCLLFVVCDSSHPTLLPFLLSTTVPLKLYDSFDLFFPLWKIVPIGVAAILFHYLVYWRKKGPVRLGPTFPASVAVSAALLIGGVGVVSWSDYLKPLTLYYSLGLGLAMVGVYVLFSKDAQGQRQSLVSSLLLWGLFAVYMLVQNYIPNWDRFVSSGYRVLDCQMSNNVSTIMVICLPFSFHLCARGTNTHYALGVGSGLLMSFGLLISSSRSGMTLAGVIFPACTLVFMYVDRPHRYHHLCVLGVLLVLVVLARDSILSLIEGTLSTIEDADTDTEPRALMLKALLESIGDFWLFGHGIGYTGGYYYPKKGGMYWYHSAPVQVVGSMGVVGVVVYGYQIFVRTRLCVHEKGSLFAVACFGSYGFLVLMSCINPGIFCPLPYALILVLILTVLEQDTEARVDTCPCRGPGAGASKGEGNPAGGSISVSTDTHPISGSNDCAQTQIESESADPAQATV</sequence>
<feature type="transmembrane region" description="Helical" evidence="6">
    <location>
        <begin position="239"/>
        <end position="258"/>
    </location>
</feature>
<feature type="transmembrane region" description="Helical" evidence="6">
    <location>
        <begin position="383"/>
        <end position="404"/>
    </location>
</feature>
<evidence type="ECO:0000256" key="4">
    <source>
        <dbReference type="ARBA" id="ARBA00023136"/>
    </source>
</evidence>
<feature type="region of interest" description="Disordered" evidence="5">
    <location>
        <begin position="29"/>
        <end position="92"/>
    </location>
</feature>
<feature type="region of interest" description="Disordered" evidence="5">
    <location>
        <begin position="553"/>
        <end position="599"/>
    </location>
</feature>
<feature type="transmembrane region" description="Helical" evidence="6">
    <location>
        <begin position="357"/>
        <end position="374"/>
    </location>
</feature>
<reference evidence="8" key="1">
    <citation type="submission" date="2016-10" db="EMBL/GenBank/DDBJ databases">
        <authorList>
            <person name="Tanifuji G."/>
            <person name="Kume K."/>
            <person name="Nakayama T."/>
            <person name="Takabayashi S."/>
            <person name="Hashimoto T."/>
        </authorList>
    </citation>
    <scope>NUCLEOTIDE SEQUENCE</scope>
    <source>
        <strain evidence="8">NY0173</strain>
    </source>
</reference>
<feature type="transmembrane region" description="Helical" evidence="6">
    <location>
        <begin position="495"/>
        <end position="512"/>
    </location>
</feature>
<accession>A0A9K3GF78</accession>
<feature type="domain" description="O-antigen ligase-related" evidence="7">
    <location>
        <begin position="342"/>
        <end position="478"/>
    </location>
</feature>
<evidence type="ECO:0000313" key="9">
    <source>
        <dbReference type="EMBL" id="GIQ81293.1"/>
    </source>
</evidence>
<evidence type="ECO:0000256" key="1">
    <source>
        <dbReference type="ARBA" id="ARBA00004141"/>
    </source>
</evidence>
<dbReference type="AlphaFoldDB" id="A0A9K3GF78"/>
<comment type="caution">
    <text evidence="8">The sequence shown here is derived from an EMBL/GenBank/DDBJ whole genome shotgun (WGS) entry which is preliminary data.</text>
</comment>
<evidence type="ECO:0000313" key="10">
    <source>
        <dbReference type="Proteomes" id="UP000265618"/>
    </source>
</evidence>
<dbReference type="InterPro" id="IPR051533">
    <property type="entry name" value="WaaL-like"/>
</dbReference>
<feature type="transmembrane region" description="Helical" evidence="6">
    <location>
        <begin position="211"/>
        <end position="233"/>
    </location>
</feature>
<proteinExistence type="predicted"/>
<feature type="transmembrane region" description="Helical" evidence="6">
    <location>
        <begin position="270"/>
        <end position="289"/>
    </location>
</feature>
<evidence type="ECO:0000313" key="8">
    <source>
        <dbReference type="EMBL" id="GIQ80250.1"/>
    </source>
</evidence>
<evidence type="ECO:0000256" key="5">
    <source>
        <dbReference type="SAM" id="MobiDB-lite"/>
    </source>
</evidence>
<dbReference type="PANTHER" id="PTHR37422:SF23">
    <property type="entry name" value="TEICHURONIC ACID BIOSYNTHESIS PROTEIN TUAE"/>
    <property type="match status" value="1"/>
</dbReference>
<keyword evidence="10" id="KW-1185">Reference proteome</keyword>
<feature type="transmembrane region" description="Helical" evidence="6">
    <location>
        <begin position="334"/>
        <end position="351"/>
    </location>
</feature>
<feature type="transmembrane region" description="Helical" evidence="6">
    <location>
        <begin position="457"/>
        <end position="483"/>
    </location>
</feature>
<feature type="compositionally biased region" description="Gly residues" evidence="5">
    <location>
        <begin position="553"/>
        <end position="563"/>
    </location>
</feature>
<dbReference type="PANTHER" id="PTHR37422">
    <property type="entry name" value="TEICHURONIC ACID BIOSYNTHESIS PROTEIN TUAE"/>
    <property type="match status" value="1"/>
</dbReference>
<feature type="compositionally biased region" description="Polar residues" evidence="5">
    <location>
        <begin position="567"/>
        <end position="589"/>
    </location>
</feature>
<dbReference type="EMBL" id="BDIP01000356">
    <property type="protein sequence ID" value="GIQ81293.1"/>
    <property type="molecule type" value="Genomic_DNA"/>
</dbReference>
<evidence type="ECO:0000256" key="6">
    <source>
        <dbReference type="SAM" id="Phobius"/>
    </source>
</evidence>
<evidence type="ECO:0000256" key="2">
    <source>
        <dbReference type="ARBA" id="ARBA00022692"/>
    </source>
</evidence>
<organism evidence="8 10">
    <name type="scientific">Kipferlia bialata</name>
    <dbReference type="NCBI Taxonomy" id="797122"/>
    <lineage>
        <taxon>Eukaryota</taxon>
        <taxon>Metamonada</taxon>
        <taxon>Carpediemonas-like organisms</taxon>
        <taxon>Kipferlia</taxon>
    </lineage>
</organism>
<keyword evidence="3 6" id="KW-1133">Transmembrane helix</keyword>
<dbReference type="InterPro" id="IPR007016">
    <property type="entry name" value="O-antigen_ligase-rel_domated"/>
</dbReference>
<feature type="transmembrane region" description="Helical" evidence="6">
    <location>
        <begin position="309"/>
        <end position="327"/>
    </location>
</feature>
<feature type="transmembrane region" description="Helical" evidence="6">
    <location>
        <begin position="177"/>
        <end position="199"/>
    </location>
</feature>